<evidence type="ECO:0000256" key="1">
    <source>
        <dbReference type="SAM" id="MobiDB-lite"/>
    </source>
</evidence>
<feature type="region of interest" description="Disordered" evidence="1">
    <location>
        <begin position="1"/>
        <end position="97"/>
    </location>
</feature>
<keyword evidence="2" id="KW-0472">Membrane</keyword>
<gene>
    <name evidence="3" type="ORF">SAMN05216259_104244</name>
</gene>
<dbReference type="Proteomes" id="UP000199341">
    <property type="component" value="Unassembled WGS sequence"/>
</dbReference>
<sequence>MARHAHTSEAAQEHTGGTDSTDGTDYGHEPQRPDEGVAAPGGTGAAGREHPLAPEQVYERDVPLTWQTAPDPAPRPEEYGEQWGRTPLPVQEPADEPRGARTGAVVFLGLALLVLLVVLIVGLLHR</sequence>
<organism evidence="3 4">
    <name type="scientific">Actinacidiphila guanduensis</name>
    <dbReference type="NCBI Taxonomy" id="310781"/>
    <lineage>
        <taxon>Bacteria</taxon>
        <taxon>Bacillati</taxon>
        <taxon>Actinomycetota</taxon>
        <taxon>Actinomycetes</taxon>
        <taxon>Kitasatosporales</taxon>
        <taxon>Streptomycetaceae</taxon>
        <taxon>Actinacidiphila</taxon>
    </lineage>
</organism>
<protein>
    <submittedName>
        <fullName evidence="3">Uncharacterized protein</fullName>
    </submittedName>
</protein>
<feature type="compositionally biased region" description="Low complexity" evidence="1">
    <location>
        <begin position="15"/>
        <end position="24"/>
    </location>
</feature>
<dbReference type="RefSeq" id="WP_093784025.1">
    <property type="nucleotide sequence ID" value="NZ_FNIE01000004.1"/>
</dbReference>
<feature type="compositionally biased region" description="Basic and acidic residues" evidence="1">
    <location>
        <begin position="25"/>
        <end position="35"/>
    </location>
</feature>
<evidence type="ECO:0000313" key="3">
    <source>
        <dbReference type="EMBL" id="SDN47085.1"/>
    </source>
</evidence>
<accession>A0A1H0BNE9</accession>
<dbReference type="AlphaFoldDB" id="A0A1H0BNE9"/>
<feature type="transmembrane region" description="Helical" evidence="2">
    <location>
        <begin position="104"/>
        <end position="124"/>
    </location>
</feature>
<keyword evidence="2" id="KW-0812">Transmembrane</keyword>
<feature type="compositionally biased region" description="Basic and acidic residues" evidence="1">
    <location>
        <begin position="47"/>
        <end position="62"/>
    </location>
</feature>
<evidence type="ECO:0000313" key="4">
    <source>
        <dbReference type="Proteomes" id="UP000199341"/>
    </source>
</evidence>
<evidence type="ECO:0000256" key="2">
    <source>
        <dbReference type="SAM" id="Phobius"/>
    </source>
</evidence>
<keyword evidence="2" id="KW-1133">Transmembrane helix</keyword>
<keyword evidence="4" id="KW-1185">Reference proteome</keyword>
<proteinExistence type="predicted"/>
<reference evidence="3 4" key="1">
    <citation type="submission" date="2016-10" db="EMBL/GenBank/DDBJ databases">
        <authorList>
            <person name="de Groot N.N."/>
        </authorList>
    </citation>
    <scope>NUCLEOTIDE SEQUENCE [LARGE SCALE GENOMIC DNA]</scope>
    <source>
        <strain evidence="3 4">CGMCC 4.2022</strain>
    </source>
</reference>
<dbReference type="EMBL" id="FNIE01000004">
    <property type="protein sequence ID" value="SDN47085.1"/>
    <property type="molecule type" value="Genomic_DNA"/>
</dbReference>
<name>A0A1H0BNE9_9ACTN</name>